<evidence type="ECO:0000313" key="2">
    <source>
        <dbReference type="Proteomes" id="UP001309876"/>
    </source>
</evidence>
<proteinExistence type="predicted"/>
<keyword evidence="2" id="KW-1185">Reference proteome</keyword>
<protein>
    <submittedName>
        <fullName evidence="1">Uncharacterized protein</fullName>
    </submittedName>
</protein>
<evidence type="ECO:0000313" key="1">
    <source>
        <dbReference type="EMBL" id="KAK5081750.1"/>
    </source>
</evidence>
<organism evidence="1 2">
    <name type="scientific">Lithohypha guttulata</name>
    <dbReference type="NCBI Taxonomy" id="1690604"/>
    <lineage>
        <taxon>Eukaryota</taxon>
        <taxon>Fungi</taxon>
        <taxon>Dikarya</taxon>
        <taxon>Ascomycota</taxon>
        <taxon>Pezizomycotina</taxon>
        <taxon>Eurotiomycetes</taxon>
        <taxon>Chaetothyriomycetidae</taxon>
        <taxon>Chaetothyriales</taxon>
        <taxon>Trichomeriaceae</taxon>
        <taxon>Lithohypha</taxon>
    </lineage>
</organism>
<sequence length="66" mass="7323">MAVWADFDDDEDPASSPDLIHAITAEHGHDDVEQQQNPSVYVSYALRCYPYAQHPCTTPSSNSLTN</sequence>
<name>A0AAN7SUG9_9EURO</name>
<dbReference type="Proteomes" id="UP001309876">
    <property type="component" value="Unassembled WGS sequence"/>
</dbReference>
<comment type="caution">
    <text evidence="1">The sequence shown here is derived from an EMBL/GenBank/DDBJ whole genome shotgun (WGS) entry which is preliminary data.</text>
</comment>
<gene>
    <name evidence="1" type="ORF">LTR05_007886</name>
</gene>
<reference evidence="1 2" key="1">
    <citation type="submission" date="2023-08" db="EMBL/GenBank/DDBJ databases">
        <title>Black Yeasts Isolated from many extreme environments.</title>
        <authorList>
            <person name="Coleine C."/>
            <person name="Stajich J.E."/>
            <person name="Selbmann L."/>
        </authorList>
    </citation>
    <scope>NUCLEOTIDE SEQUENCE [LARGE SCALE GENOMIC DNA]</scope>
    <source>
        <strain evidence="1 2">CCFEE 5910</strain>
    </source>
</reference>
<dbReference type="EMBL" id="JAVRRJ010000009">
    <property type="protein sequence ID" value="KAK5081750.1"/>
    <property type="molecule type" value="Genomic_DNA"/>
</dbReference>
<dbReference type="AlphaFoldDB" id="A0AAN7SUG9"/>
<accession>A0AAN7SUG9</accession>